<evidence type="ECO:0000256" key="1">
    <source>
        <dbReference type="SAM" id="Phobius"/>
    </source>
</evidence>
<keyword evidence="1" id="KW-0812">Transmembrane</keyword>
<feature type="transmembrane region" description="Helical" evidence="1">
    <location>
        <begin position="7"/>
        <end position="29"/>
    </location>
</feature>
<comment type="caution">
    <text evidence="2">The sequence shown here is derived from an EMBL/GenBank/DDBJ whole genome shotgun (WGS) entry which is preliminary data.</text>
</comment>
<keyword evidence="3" id="KW-1185">Reference proteome</keyword>
<reference evidence="2 3" key="1">
    <citation type="submission" date="2020-03" db="EMBL/GenBank/DDBJ databases">
        <title>Genomic Encyclopedia of Type Strains, Phase III (KMG-III): the genomes of soil and plant-associated and newly described type strains.</title>
        <authorList>
            <person name="Whitman W."/>
        </authorList>
    </citation>
    <scope>NUCLEOTIDE SEQUENCE [LARGE SCALE GENOMIC DNA]</scope>
    <source>
        <strain evidence="2 3">CECT 4207</strain>
    </source>
</reference>
<dbReference type="RefSeq" id="WP_167265666.1">
    <property type="nucleotide sequence ID" value="NZ_BAAAVO010000013.1"/>
</dbReference>
<name>A0ABX0TJR3_9MICC</name>
<keyword evidence="1" id="KW-1133">Transmembrane helix</keyword>
<accession>A0ABX0TJR3</accession>
<dbReference type="Proteomes" id="UP000802392">
    <property type="component" value="Unassembled WGS sequence"/>
</dbReference>
<sequence length="156" mass="16107">MALRTLLSSLTSLAALTIVGYVGIFIEASRGGFIVDLLGRPTAGVPPRFPWELQFVIVAISFTAVLLIRQILSGLTGLGRVIATLVPAALLIVSYAIGATAEGGEALVGNVLLRSYIGGSQSQMVLLAVGALLVASLSSTKRVTPTSEKTLVSSPE</sequence>
<evidence type="ECO:0000313" key="2">
    <source>
        <dbReference type="EMBL" id="NIJ01698.1"/>
    </source>
</evidence>
<gene>
    <name evidence="2" type="ORF">FHR86_002019</name>
</gene>
<protein>
    <submittedName>
        <fullName evidence="2">Uncharacterized protein</fullName>
    </submittedName>
</protein>
<feature type="transmembrane region" description="Helical" evidence="1">
    <location>
        <begin position="81"/>
        <end position="101"/>
    </location>
</feature>
<proteinExistence type="predicted"/>
<evidence type="ECO:0000313" key="3">
    <source>
        <dbReference type="Proteomes" id="UP000802392"/>
    </source>
</evidence>
<keyword evidence="1" id="KW-0472">Membrane</keyword>
<feature type="transmembrane region" description="Helical" evidence="1">
    <location>
        <begin position="49"/>
        <end position="69"/>
    </location>
</feature>
<feature type="transmembrane region" description="Helical" evidence="1">
    <location>
        <begin position="121"/>
        <end position="139"/>
    </location>
</feature>
<dbReference type="EMBL" id="JAAOZD010000003">
    <property type="protein sequence ID" value="NIJ01698.1"/>
    <property type="molecule type" value="Genomic_DNA"/>
</dbReference>
<organism evidence="2 3">
    <name type="scientific">Paenarthrobacter ilicis</name>
    <dbReference type="NCBI Taxonomy" id="43665"/>
    <lineage>
        <taxon>Bacteria</taxon>
        <taxon>Bacillati</taxon>
        <taxon>Actinomycetota</taxon>
        <taxon>Actinomycetes</taxon>
        <taxon>Micrococcales</taxon>
        <taxon>Micrococcaceae</taxon>
        <taxon>Paenarthrobacter</taxon>
    </lineage>
</organism>